<protein>
    <submittedName>
        <fullName evidence="2">Uncharacterized protein</fullName>
    </submittedName>
</protein>
<gene>
    <name evidence="2" type="ORF">Purlil1_12383</name>
</gene>
<proteinExistence type="predicted"/>
<name>A0ABR0BH31_PURLI</name>
<dbReference type="Proteomes" id="UP001287286">
    <property type="component" value="Unassembled WGS sequence"/>
</dbReference>
<evidence type="ECO:0000313" key="3">
    <source>
        <dbReference type="Proteomes" id="UP001287286"/>
    </source>
</evidence>
<feature type="region of interest" description="Disordered" evidence="1">
    <location>
        <begin position="1"/>
        <end position="20"/>
    </location>
</feature>
<feature type="compositionally biased region" description="Acidic residues" evidence="1">
    <location>
        <begin position="81"/>
        <end position="94"/>
    </location>
</feature>
<reference evidence="2 3" key="1">
    <citation type="journal article" date="2024" name="Microbiol. Resour. Announc.">
        <title>Genome annotations for the ascomycete fungi Trichoderma harzianum, Trichoderma aggressivum, and Purpureocillium lilacinum.</title>
        <authorList>
            <person name="Beijen E.P.W."/>
            <person name="Ohm R.A."/>
        </authorList>
    </citation>
    <scope>NUCLEOTIDE SEQUENCE [LARGE SCALE GENOMIC DNA]</scope>
    <source>
        <strain evidence="2 3">CBS 150709</strain>
    </source>
</reference>
<comment type="caution">
    <text evidence="2">The sequence shown here is derived from an EMBL/GenBank/DDBJ whole genome shotgun (WGS) entry which is preliminary data.</text>
</comment>
<organism evidence="2 3">
    <name type="scientific">Purpureocillium lilacinum</name>
    <name type="common">Paecilomyces lilacinus</name>
    <dbReference type="NCBI Taxonomy" id="33203"/>
    <lineage>
        <taxon>Eukaryota</taxon>
        <taxon>Fungi</taxon>
        <taxon>Dikarya</taxon>
        <taxon>Ascomycota</taxon>
        <taxon>Pezizomycotina</taxon>
        <taxon>Sordariomycetes</taxon>
        <taxon>Hypocreomycetidae</taxon>
        <taxon>Hypocreales</taxon>
        <taxon>Ophiocordycipitaceae</taxon>
        <taxon>Purpureocillium</taxon>
    </lineage>
</organism>
<dbReference type="EMBL" id="JAWRVI010000100">
    <property type="protein sequence ID" value="KAK4077299.1"/>
    <property type="molecule type" value="Genomic_DNA"/>
</dbReference>
<feature type="region of interest" description="Disordered" evidence="1">
    <location>
        <begin position="144"/>
        <end position="185"/>
    </location>
</feature>
<feature type="compositionally biased region" description="Basic and acidic residues" evidence="1">
    <location>
        <begin position="113"/>
        <end position="132"/>
    </location>
</feature>
<evidence type="ECO:0000256" key="1">
    <source>
        <dbReference type="SAM" id="MobiDB-lite"/>
    </source>
</evidence>
<keyword evidence="3" id="KW-1185">Reference proteome</keyword>
<sequence>MKDGRPRPKPLPLASQPIHRQPSFGGIWQHLSLNLKRIKSAELANRRATLIRRFASLEDARAQMASRSDLTYNESIHGDHDEIDWGSDPDEPSGEDGHGGSNMAITVTGSSAVRREGGKPSDEPHPDLPERVDLTGTNFQLRAAAAARPDPTIPQCSTATPSTQKRVTQQPSSPRKRQCTSLPRRATAAKLHLRSGVNLAFRRDVQSELWQDQTGHTWPIRSLMACLDDLSVQVQGRNGDSVELERNGSVWEGLGPDGGRLVLDRHVISNLLGGGDVLWAKRVAKDAKPP</sequence>
<accession>A0ABR0BH31</accession>
<evidence type="ECO:0000313" key="2">
    <source>
        <dbReference type="EMBL" id="KAK4077299.1"/>
    </source>
</evidence>
<feature type="region of interest" description="Disordered" evidence="1">
    <location>
        <begin position="66"/>
        <end position="132"/>
    </location>
</feature>
<feature type="compositionally biased region" description="Polar residues" evidence="1">
    <location>
        <begin position="154"/>
        <end position="173"/>
    </location>
</feature>